<keyword evidence="2" id="KW-1185">Reference proteome</keyword>
<organism evidence="1 2">
    <name type="scientific">Phlebia brevispora</name>
    <dbReference type="NCBI Taxonomy" id="194682"/>
    <lineage>
        <taxon>Eukaryota</taxon>
        <taxon>Fungi</taxon>
        <taxon>Dikarya</taxon>
        <taxon>Basidiomycota</taxon>
        <taxon>Agaricomycotina</taxon>
        <taxon>Agaricomycetes</taxon>
        <taxon>Polyporales</taxon>
        <taxon>Meruliaceae</taxon>
        <taxon>Phlebia</taxon>
    </lineage>
</organism>
<comment type="caution">
    <text evidence="1">The sequence shown here is derived from an EMBL/GenBank/DDBJ whole genome shotgun (WGS) entry which is preliminary data.</text>
</comment>
<reference evidence="1" key="1">
    <citation type="submission" date="2022-07" db="EMBL/GenBank/DDBJ databases">
        <title>Genome Sequence of Phlebia brevispora.</title>
        <authorList>
            <person name="Buettner E."/>
        </authorList>
    </citation>
    <scope>NUCLEOTIDE SEQUENCE</scope>
    <source>
        <strain evidence="1">MPL23</strain>
    </source>
</reference>
<dbReference type="Proteomes" id="UP001148662">
    <property type="component" value="Unassembled WGS sequence"/>
</dbReference>
<sequence length="327" mass="37405">MTSTTLPDVLAAYPEKSAFDWDPLLHNLAPNDLSKLIEDTPEFRAAVRAQAQKDSMNPLWRWYGTNPVTVFDLKLQDAYLPITAYTTPPPLPQIDMSKDITVLEQLNLEGSTPMFKVQVGDSVRVIKVFMDADPEEVVDHPDRDMPSIAMVRFRREKEAYAHLLHYGACQKRVVPMCYGWAELPSSLVEELSERFGDVDGAEQVSQDIACLKDLSRPPKAIMLEYIEDAVNLSLSNVSTKIAETVLRALCVVHACYVKHNNIARRNILVLKDKRVVLVDFGHAYCVSRKKPDFVRRQDLLKELSRAWSFLYADLLPDQRIDFHHWMY</sequence>
<accession>A0ACC1T3H0</accession>
<evidence type="ECO:0000313" key="1">
    <source>
        <dbReference type="EMBL" id="KAJ3552279.1"/>
    </source>
</evidence>
<evidence type="ECO:0000313" key="2">
    <source>
        <dbReference type="Proteomes" id="UP001148662"/>
    </source>
</evidence>
<gene>
    <name evidence="1" type="ORF">NM688_g4232</name>
</gene>
<proteinExistence type="predicted"/>
<protein>
    <submittedName>
        <fullName evidence="1">Uncharacterized protein</fullName>
    </submittedName>
</protein>
<name>A0ACC1T3H0_9APHY</name>
<dbReference type="EMBL" id="JANHOG010000681">
    <property type="protein sequence ID" value="KAJ3552279.1"/>
    <property type="molecule type" value="Genomic_DNA"/>
</dbReference>